<protein>
    <submittedName>
        <fullName evidence="1">Uncharacterized protein</fullName>
    </submittedName>
</protein>
<evidence type="ECO:0000313" key="1">
    <source>
        <dbReference type="EMBL" id="MFC5508595.1"/>
    </source>
</evidence>
<keyword evidence="2" id="KW-1185">Reference proteome</keyword>
<organism evidence="1 2">
    <name type="scientific">Bosea massiliensis</name>
    <dbReference type="NCBI Taxonomy" id="151419"/>
    <lineage>
        <taxon>Bacteria</taxon>
        <taxon>Pseudomonadati</taxon>
        <taxon>Pseudomonadota</taxon>
        <taxon>Alphaproteobacteria</taxon>
        <taxon>Hyphomicrobiales</taxon>
        <taxon>Boseaceae</taxon>
        <taxon>Bosea</taxon>
    </lineage>
</organism>
<comment type="caution">
    <text evidence="1">The sequence shown here is derived from an EMBL/GenBank/DDBJ whole genome shotgun (WGS) entry which is preliminary data.</text>
</comment>
<dbReference type="Proteomes" id="UP001596060">
    <property type="component" value="Unassembled WGS sequence"/>
</dbReference>
<dbReference type="RefSeq" id="WP_377817826.1">
    <property type="nucleotide sequence ID" value="NZ_JBHSLU010000103.1"/>
</dbReference>
<dbReference type="EMBL" id="JBHSLU010000103">
    <property type="protein sequence ID" value="MFC5508595.1"/>
    <property type="molecule type" value="Genomic_DNA"/>
</dbReference>
<gene>
    <name evidence="1" type="ORF">ACFPN9_25490</name>
</gene>
<sequence length="74" mass="8294">MREGGTESLFARYRSLREGLDPEAYAKRFERFSLEKKVGIVACIFGPNYAGNIGVVCRAYMDLCTSQAFRFSAA</sequence>
<accession>A0ABW0P7H7</accession>
<name>A0ABW0P7H7_9HYPH</name>
<evidence type="ECO:0000313" key="2">
    <source>
        <dbReference type="Proteomes" id="UP001596060"/>
    </source>
</evidence>
<proteinExistence type="predicted"/>
<reference evidence="2" key="1">
    <citation type="journal article" date="2019" name="Int. J. Syst. Evol. Microbiol.">
        <title>The Global Catalogue of Microorganisms (GCM) 10K type strain sequencing project: providing services to taxonomists for standard genome sequencing and annotation.</title>
        <authorList>
            <consortium name="The Broad Institute Genomics Platform"/>
            <consortium name="The Broad Institute Genome Sequencing Center for Infectious Disease"/>
            <person name="Wu L."/>
            <person name="Ma J."/>
        </authorList>
    </citation>
    <scope>NUCLEOTIDE SEQUENCE [LARGE SCALE GENOMIC DNA]</scope>
    <source>
        <strain evidence="2">CCUG 43117</strain>
    </source>
</reference>